<dbReference type="InterPro" id="IPR036390">
    <property type="entry name" value="WH_DNA-bd_sf"/>
</dbReference>
<dbReference type="EMBL" id="CP000390">
    <property type="protein sequence ID" value="ABG62230.1"/>
    <property type="molecule type" value="Genomic_DNA"/>
</dbReference>
<evidence type="ECO:0000256" key="1">
    <source>
        <dbReference type="ARBA" id="ARBA00023015"/>
    </source>
</evidence>
<keyword evidence="2" id="KW-0238">DNA-binding</keyword>
<dbReference type="KEGG" id="mes:Meso_0830"/>
<evidence type="ECO:0000313" key="6">
    <source>
        <dbReference type="EMBL" id="ABG62230.1"/>
    </source>
</evidence>
<sequence>MDEHRSYSVPTALNARSLAASAKTLADKAFFLIKADIIDCVLPPGELLSTQQLMAHTGLGLSAIRAAMERLVAGQWVTSAPNKGYRIDGITIKDVIELYDLSEIISPQLSRMSCGRIGDVYDRLISLAEIACGPQPARSEEDEHRVLLASGEILRTIRLASNNSYAISLTQQITERLDRVVAARRHYSQAPIDFRRDFRPLIEALRDNQPDAAEAASRANVHRMRSIVIDHILRAESFANSRILAGM</sequence>
<organism evidence="6">
    <name type="scientific">Chelativorans sp. (strain BNC1)</name>
    <dbReference type="NCBI Taxonomy" id="266779"/>
    <lineage>
        <taxon>Bacteria</taxon>
        <taxon>Pseudomonadati</taxon>
        <taxon>Pseudomonadota</taxon>
        <taxon>Alphaproteobacteria</taxon>
        <taxon>Hyphomicrobiales</taxon>
        <taxon>Phyllobacteriaceae</taxon>
        <taxon>Chelativorans</taxon>
    </lineage>
</organism>
<evidence type="ECO:0000256" key="3">
    <source>
        <dbReference type="ARBA" id="ARBA00023163"/>
    </source>
</evidence>
<evidence type="ECO:0000256" key="2">
    <source>
        <dbReference type="ARBA" id="ARBA00023125"/>
    </source>
</evidence>
<feature type="domain" description="GntR C-terminal" evidence="5">
    <location>
        <begin position="97"/>
        <end position="223"/>
    </location>
</feature>
<dbReference type="HOGENOM" id="CLU_017584_5_2_5"/>
<dbReference type="Gene3D" id="1.20.120.530">
    <property type="entry name" value="GntR ligand-binding domain-like"/>
    <property type="match status" value="1"/>
</dbReference>
<feature type="domain" description="HTH gntR-type" evidence="4">
    <location>
        <begin position="29"/>
        <end position="87"/>
    </location>
</feature>
<reference evidence="6" key="1">
    <citation type="submission" date="2006-06" db="EMBL/GenBank/DDBJ databases">
        <title>Complete sequence of chromosome of Chelativorans sp. BNC1.</title>
        <authorList>
            <consortium name="US DOE Joint Genome Institute"/>
            <person name="Copeland A."/>
            <person name="Lucas S."/>
            <person name="Lapidus A."/>
            <person name="Barry K."/>
            <person name="Detter J.C."/>
            <person name="Glavina del Rio T."/>
            <person name="Hammon N."/>
            <person name="Israni S."/>
            <person name="Dalin E."/>
            <person name="Tice H."/>
            <person name="Pitluck S."/>
            <person name="Chertkov O."/>
            <person name="Brettin T."/>
            <person name="Bruce D."/>
            <person name="Han C."/>
            <person name="Tapia R."/>
            <person name="Gilna P."/>
            <person name="Schmutz J."/>
            <person name="Larimer F."/>
            <person name="Land M."/>
            <person name="Hauser L."/>
            <person name="Kyrpides N."/>
            <person name="Mikhailova N."/>
            <person name="Richardson P."/>
        </authorList>
    </citation>
    <scope>NUCLEOTIDE SEQUENCE</scope>
    <source>
        <strain evidence="6">BNC1</strain>
    </source>
</reference>
<dbReference type="STRING" id="266779.Meso_0830"/>
<dbReference type="SMART" id="SM00895">
    <property type="entry name" value="FCD"/>
    <property type="match status" value="1"/>
</dbReference>
<dbReference type="PANTHER" id="PTHR43537">
    <property type="entry name" value="TRANSCRIPTIONAL REGULATOR, GNTR FAMILY"/>
    <property type="match status" value="1"/>
</dbReference>
<dbReference type="InterPro" id="IPR000524">
    <property type="entry name" value="Tscrpt_reg_HTH_GntR"/>
</dbReference>
<keyword evidence="3" id="KW-0804">Transcription</keyword>
<keyword evidence="1" id="KW-0805">Transcription regulation</keyword>
<proteinExistence type="predicted"/>
<dbReference type="eggNOG" id="COG1802">
    <property type="taxonomic scope" value="Bacteria"/>
</dbReference>
<dbReference type="SMART" id="SM00345">
    <property type="entry name" value="HTH_GNTR"/>
    <property type="match status" value="1"/>
</dbReference>
<gene>
    <name evidence="6" type="ordered locus">Meso_0830</name>
</gene>
<name>Q11K45_CHESB</name>
<dbReference type="GO" id="GO:0003677">
    <property type="term" value="F:DNA binding"/>
    <property type="evidence" value="ECO:0007669"/>
    <property type="project" value="UniProtKB-KW"/>
</dbReference>
<dbReference type="Pfam" id="PF00392">
    <property type="entry name" value="GntR"/>
    <property type="match status" value="1"/>
</dbReference>
<evidence type="ECO:0000259" key="4">
    <source>
        <dbReference type="SMART" id="SM00345"/>
    </source>
</evidence>
<dbReference type="GO" id="GO:0003700">
    <property type="term" value="F:DNA-binding transcription factor activity"/>
    <property type="evidence" value="ECO:0007669"/>
    <property type="project" value="InterPro"/>
</dbReference>
<dbReference type="SUPFAM" id="SSF46785">
    <property type="entry name" value="Winged helix' DNA-binding domain"/>
    <property type="match status" value="1"/>
</dbReference>
<dbReference type="Pfam" id="PF07729">
    <property type="entry name" value="FCD"/>
    <property type="match status" value="1"/>
</dbReference>
<dbReference type="InterPro" id="IPR036388">
    <property type="entry name" value="WH-like_DNA-bd_sf"/>
</dbReference>
<dbReference type="InterPro" id="IPR008920">
    <property type="entry name" value="TF_FadR/GntR_C"/>
</dbReference>
<accession>Q11K45</accession>
<dbReference type="SUPFAM" id="SSF48008">
    <property type="entry name" value="GntR ligand-binding domain-like"/>
    <property type="match status" value="1"/>
</dbReference>
<dbReference type="AlphaFoldDB" id="Q11K45"/>
<protein>
    <submittedName>
        <fullName evidence="6">Transcriptional regulator, GntR family</fullName>
    </submittedName>
</protein>
<dbReference type="Gene3D" id="1.10.10.10">
    <property type="entry name" value="Winged helix-like DNA-binding domain superfamily/Winged helix DNA-binding domain"/>
    <property type="match status" value="1"/>
</dbReference>
<evidence type="ECO:0000259" key="5">
    <source>
        <dbReference type="SMART" id="SM00895"/>
    </source>
</evidence>
<dbReference type="InterPro" id="IPR011711">
    <property type="entry name" value="GntR_C"/>
</dbReference>
<dbReference type="PANTHER" id="PTHR43537:SF5">
    <property type="entry name" value="UXU OPERON TRANSCRIPTIONAL REGULATOR"/>
    <property type="match status" value="1"/>
</dbReference>